<proteinExistence type="predicted"/>
<dbReference type="EMBL" id="VIFK01000071">
    <property type="protein sequence ID" value="TQE99330.1"/>
    <property type="molecule type" value="Genomic_DNA"/>
</dbReference>
<gene>
    <name evidence="4" type="ORF">FKY71_09210</name>
</gene>
<dbReference type="PANTHER" id="PTHR43333">
    <property type="entry name" value="2-HACID_DH_C DOMAIN-CONTAINING PROTEIN"/>
    <property type="match status" value="1"/>
</dbReference>
<evidence type="ECO:0000256" key="1">
    <source>
        <dbReference type="ARBA" id="ARBA00023002"/>
    </source>
</evidence>
<accession>A0A540VRE0</accession>
<reference evidence="4 5" key="1">
    <citation type="submission" date="2019-06" db="EMBL/GenBank/DDBJ databases">
        <title>Metagenome assembled Genome of Spiribacter salinus SL48-SHIP from the microbial mat of Salt Lake 48 (Novosibirsk region, Russia).</title>
        <authorList>
            <person name="Shipova A."/>
            <person name="Rozanov A.S."/>
            <person name="Bryanskaya A.V."/>
            <person name="Peltek S.E."/>
        </authorList>
    </citation>
    <scope>NUCLEOTIDE SEQUENCE [LARGE SCALE GENOMIC DNA]</scope>
    <source>
        <strain evidence="4">SL48-SHIP-2</strain>
    </source>
</reference>
<sequence length="310" mass="34546">MTTVLFHSDFDPPEVWKNCLARQLSDLEFRVWPDVGVEEDVEVALVWKPPAGMLKKLPNLKLIVNLGAGVDAIVDDPSLPEGVPITRLVDPEMGRMMTQYVLLAALRHHRDFVAFERARERRQWHYIHPRPTSEVRIGVMGLGHLGSQVAQELRRQGFDVAGWARSRKALPEVESFVGQEELGPFLQRSDILVVMLPLTAETDTLLDQSRLAMLPQGAKLINVGRGQLLDEHALVEALRNGHIAEATLDVFREEPLPPEHPFWSMDQVLVTPHLASVAVPETAAAQVADNICRAQAGEAVLNRVEPGRGY</sequence>
<feature type="domain" description="D-isomer specific 2-hydroxyacid dehydrogenase NAD-binding" evidence="3">
    <location>
        <begin position="104"/>
        <end position="275"/>
    </location>
</feature>
<evidence type="ECO:0000313" key="5">
    <source>
        <dbReference type="Proteomes" id="UP000315400"/>
    </source>
</evidence>
<dbReference type="SUPFAM" id="SSF51735">
    <property type="entry name" value="NAD(P)-binding Rossmann-fold domains"/>
    <property type="match status" value="1"/>
</dbReference>
<dbReference type="InterPro" id="IPR006140">
    <property type="entry name" value="D-isomer_DH_NAD-bd"/>
</dbReference>
<comment type="caution">
    <text evidence="4">The sequence shown here is derived from an EMBL/GenBank/DDBJ whole genome shotgun (WGS) entry which is preliminary data.</text>
</comment>
<dbReference type="Proteomes" id="UP000315400">
    <property type="component" value="Unassembled WGS sequence"/>
</dbReference>
<dbReference type="CDD" id="cd12164">
    <property type="entry name" value="GDH_like_2"/>
    <property type="match status" value="1"/>
</dbReference>
<evidence type="ECO:0000313" key="4">
    <source>
        <dbReference type="EMBL" id="TQE99330.1"/>
    </source>
</evidence>
<name>A0A540VRE0_9GAMM</name>
<dbReference type="InterPro" id="IPR036291">
    <property type="entry name" value="NAD(P)-bd_dom_sf"/>
</dbReference>
<dbReference type="PANTHER" id="PTHR43333:SF1">
    <property type="entry name" value="D-ISOMER SPECIFIC 2-HYDROXYACID DEHYDROGENASE NAD-BINDING DOMAIN-CONTAINING PROTEIN"/>
    <property type="match status" value="1"/>
</dbReference>
<organism evidence="4 5">
    <name type="scientific">Spiribacter salinus</name>
    <dbReference type="NCBI Taxonomy" id="1335746"/>
    <lineage>
        <taxon>Bacteria</taxon>
        <taxon>Pseudomonadati</taxon>
        <taxon>Pseudomonadota</taxon>
        <taxon>Gammaproteobacteria</taxon>
        <taxon>Chromatiales</taxon>
        <taxon>Ectothiorhodospiraceae</taxon>
        <taxon>Spiribacter</taxon>
    </lineage>
</organism>
<keyword evidence="1" id="KW-0560">Oxidoreductase</keyword>
<dbReference type="GO" id="GO:0016491">
    <property type="term" value="F:oxidoreductase activity"/>
    <property type="evidence" value="ECO:0007669"/>
    <property type="project" value="UniProtKB-KW"/>
</dbReference>
<dbReference type="Pfam" id="PF02826">
    <property type="entry name" value="2-Hacid_dh_C"/>
    <property type="match status" value="1"/>
</dbReference>
<keyword evidence="2" id="KW-0520">NAD</keyword>
<keyword evidence="4" id="KW-0670">Pyruvate</keyword>
<dbReference type="GO" id="GO:0051287">
    <property type="term" value="F:NAD binding"/>
    <property type="evidence" value="ECO:0007669"/>
    <property type="project" value="InterPro"/>
</dbReference>
<dbReference type="Gene3D" id="3.40.50.720">
    <property type="entry name" value="NAD(P)-binding Rossmann-like Domain"/>
    <property type="match status" value="2"/>
</dbReference>
<evidence type="ECO:0000259" key="3">
    <source>
        <dbReference type="Pfam" id="PF02826"/>
    </source>
</evidence>
<evidence type="ECO:0000256" key="2">
    <source>
        <dbReference type="ARBA" id="ARBA00023027"/>
    </source>
</evidence>
<protein>
    <submittedName>
        <fullName evidence="4">Glyoxylate/hydroxypyruvate reductase A</fullName>
    </submittedName>
</protein>
<dbReference type="SUPFAM" id="SSF52283">
    <property type="entry name" value="Formate/glycerate dehydrogenase catalytic domain-like"/>
    <property type="match status" value="1"/>
</dbReference>
<dbReference type="AlphaFoldDB" id="A0A540VRE0"/>